<feature type="domain" description="DUF4166" evidence="1">
    <location>
        <begin position="16"/>
        <end position="199"/>
    </location>
</feature>
<evidence type="ECO:0000259" key="1">
    <source>
        <dbReference type="Pfam" id="PF13761"/>
    </source>
</evidence>
<keyword evidence="3" id="KW-1185">Reference proteome</keyword>
<protein>
    <submittedName>
        <fullName evidence="2">DUF4166 domain-containing protein</fullName>
    </submittedName>
</protein>
<reference evidence="2 3" key="1">
    <citation type="submission" date="2019-07" db="EMBL/GenBank/DDBJ databases">
        <title>Rhodococcus cavernicolus sp. nov., isolated from a cave.</title>
        <authorList>
            <person name="Lee S.D."/>
        </authorList>
    </citation>
    <scope>NUCLEOTIDE SEQUENCE [LARGE SCALE GENOMIC DNA]</scope>
    <source>
        <strain evidence="2 3">C1-24</strain>
    </source>
</reference>
<organism evidence="2 3">
    <name type="scientific">Antrihabitans cavernicola</name>
    <dbReference type="NCBI Taxonomy" id="2495913"/>
    <lineage>
        <taxon>Bacteria</taxon>
        <taxon>Bacillati</taxon>
        <taxon>Actinomycetota</taxon>
        <taxon>Actinomycetes</taxon>
        <taxon>Mycobacteriales</taxon>
        <taxon>Nocardiaceae</taxon>
        <taxon>Antrihabitans</taxon>
    </lineage>
</organism>
<dbReference type="AlphaFoldDB" id="A0A5A7SIL5"/>
<dbReference type="Proteomes" id="UP000322244">
    <property type="component" value="Unassembled WGS sequence"/>
</dbReference>
<sequence>MTSVVAGSLGSDFSLLHPKVAWRFGFSSADDVCQIGTGVMEEISATRLLPAPVLRIGARRGLFPPGVGANVPFTIANYAYRDTLGREVLAFGRRFAFPGRTGILNSLMVTGTDSALDYLGNKPDMVVHTSCSVGEDGALLLHSDPPRVLTWPFTIRAPAVMSAITEAREGWDETNQRHTIEVSVRSPAMGELLSYRGWFTAVAKPCTREEIPAELIPAHIESRE</sequence>
<dbReference type="EMBL" id="VLNY01000002">
    <property type="protein sequence ID" value="KAA0024325.1"/>
    <property type="molecule type" value="Genomic_DNA"/>
</dbReference>
<accession>A0A5A7SIL5</accession>
<dbReference type="InterPro" id="IPR025311">
    <property type="entry name" value="DUF4166"/>
</dbReference>
<dbReference type="OrthoDB" id="2448833at2"/>
<evidence type="ECO:0000313" key="3">
    <source>
        <dbReference type="Proteomes" id="UP000322244"/>
    </source>
</evidence>
<proteinExistence type="predicted"/>
<name>A0A5A7SIL5_9NOCA</name>
<evidence type="ECO:0000313" key="2">
    <source>
        <dbReference type="EMBL" id="KAA0024325.1"/>
    </source>
</evidence>
<dbReference type="Pfam" id="PF13761">
    <property type="entry name" value="DUF4166"/>
    <property type="match status" value="1"/>
</dbReference>
<comment type="caution">
    <text evidence="2">The sequence shown here is derived from an EMBL/GenBank/DDBJ whole genome shotgun (WGS) entry which is preliminary data.</text>
</comment>
<gene>
    <name evidence="2" type="ORF">FOY51_04335</name>
</gene>